<dbReference type="GO" id="GO:0005634">
    <property type="term" value="C:nucleus"/>
    <property type="evidence" value="ECO:0007669"/>
    <property type="project" value="TreeGrafter"/>
</dbReference>
<keyword evidence="6" id="KW-0539">Nucleus</keyword>
<dbReference type="GO" id="GO:0005524">
    <property type="term" value="F:ATP binding"/>
    <property type="evidence" value="ECO:0007669"/>
    <property type="project" value="UniProtKB-KW"/>
</dbReference>
<keyword evidence="5" id="KW-0413">Isomerase</keyword>
<evidence type="ECO:0000256" key="8">
    <source>
        <dbReference type="ARBA" id="ARBA00034808"/>
    </source>
</evidence>
<dbReference type="PROSITE" id="PS51194">
    <property type="entry name" value="HELICASE_CTER"/>
    <property type="match status" value="1"/>
</dbReference>
<dbReference type="EMBL" id="CAJPWZ010003149">
    <property type="protein sequence ID" value="CAG2253326.1"/>
    <property type="molecule type" value="Genomic_DNA"/>
</dbReference>
<dbReference type="GO" id="GO:0003677">
    <property type="term" value="F:DNA binding"/>
    <property type="evidence" value="ECO:0007669"/>
    <property type="project" value="UniProtKB-KW"/>
</dbReference>
<dbReference type="GO" id="GO:0009378">
    <property type="term" value="F:four-way junction helicase activity"/>
    <property type="evidence" value="ECO:0007669"/>
    <property type="project" value="TreeGrafter"/>
</dbReference>
<keyword evidence="12" id="KW-0378">Hydrolase</keyword>
<dbReference type="InterPro" id="IPR001650">
    <property type="entry name" value="Helicase_C-like"/>
</dbReference>
<dbReference type="AlphaFoldDB" id="A0A8S3VEL5"/>
<keyword evidence="4" id="KW-0238">DNA-binding</keyword>
<keyword evidence="13" id="KW-1185">Reference proteome</keyword>
<dbReference type="PANTHER" id="PTHR13710:SF153">
    <property type="entry name" value="RECQ-LIKE DNA HELICASE BLM"/>
    <property type="match status" value="1"/>
</dbReference>
<dbReference type="Pfam" id="PF00270">
    <property type="entry name" value="DEAD"/>
    <property type="match status" value="1"/>
</dbReference>
<comment type="caution">
    <text evidence="12">The sequence shown here is derived from an EMBL/GenBank/DDBJ whole genome shotgun (WGS) entry which is preliminary data.</text>
</comment>
<evidence type="ECO:0000256" key="4">
    <source>
        <dbReference type="ARBA" id="ARBA00023125"/>
    </source>
</evidence>
<dbReference type="EC" id="5.6.2.4" evidence="8"/>
<evidence type="ECO:0000256" key="9">
    <source>
        <dbReference type="ARBA" id="ARBA00044542"/>
    </source>
</evidence>
<evidence type="ECO:0000256" key="6">
    <source>
        <dbReference type="ARBA" id="ARBA00023242"/>
    </source>
</evidence>
<dbReference type="SMART" id="SM00490">
    <property type="entry name" value="HELICc"/>
    <property type="match status" value="1"/>
</dbReference>
<dbReference type="GO" id="GO:0005694">
    <property type="term" value="C:chromosome"/>
    <property type="evidence" value="ECO:0007669"/>
    <property type="project" value="TreeGrafter"/>
</dbReference>
<evidence type="ECO:0000259" key="11">
    <source>
        <dbReference type="PROSITE" id="PS51194"/>
    </source>
</evidence>
<accession>A0A8S3VEL5</accession>
<feature type="domain" description="Helicase C-terminal" evidence="11">
    <location>
        <begin position="240"/>
        <end position="406"/>
    </location>
</feature>
<evidence type="ECO:0000256" key="7">
    <source>
        <dbReference type="ARBA" id="ARBA00034617"/>
    </source>
</evidence>
<comment type="similarity">
    <text evidence="1">Belongs to the helicase family. RecQ subfamily.</text>
</comment>
<dbReference type="Proteomes" id="UP000683360">
    <property type="component" value="Unassembled WGS sequence"/>
</dbReference>
<dbReference type="GO" id="GO:0016787">
    <property type="term" value="F:hydrolase activity"/>
    <property type="evidence" value="ECO:0007669"/>
    <property type="project" value="UniProtKB-KW"/>
</dbReference>
<keyword evidence="3" id="KW-0067">ATP-binding</keyword>
<dbReference type="PANTHER" id="PTHR13710">
    <property type="entry name" value="DNA HELICASE RECQ FAMILY MEMBER"/>
    <property type="match status" value="1"/>
</dbReference>
<gene>
    <name evidence="12" type="ORF">MEDL_64865</name>
</gene>
<dbReference type="InterPro" id="IPR011545">
    <property type="entry name" value="DEAD/DEAH_box_helicase_dom"/>
</dbReference>
<dbReference type="InterPro" id="IPR027417">
    <property type="entry name" value="P-loop_NTPase"/>
</dbReference>
<sequence>MATLDEIVREYDKNMVLKVCQRQAFDYLSEKKGDLMVSLPVGYGKSLVYHLLPQVLGKDKETPICLTISPLNIIQKDQIKALKVHGITACRLNIMSKVEDTTEDEFVAECDVDLNRVKKGDFSIVLCHPEALFNTKTGHELLSDEQFTSRVVAVVIDECHIIEKWGEEFRTAFKKLRGLKSFFPNVPVIGLSGTLTVSQKETIPKQLGLEDFHTIEKTPDRPNIFLKKIKKEPGTDVMNEYEQIVHKLCDDLYDKKADFPVTLLFLPVYYMSEAMVYLLSLFGTSTINDSIYSAICSGQDQYVIDATIAELKKENPTIRLVLTTSISGMGFDPKNVTSIIHACPPRNTSQYLQEIGRAGRCGQPSVATLYYSNRDLGKNLPGIKDDIINYCKNDSSCIRNQLLSVFGFEKDKSIIDCQCCSFCAENCICESCVDLSKLQNFNV</sequence>
<dbReference type="InterPro" id="IPR014001">
    <property type="entry name" value="Helicase_ATP-bd"/>
</dbReference>
<dbReference type="GO" id="GO:0005737">
    <property type="term" value="C:cytoplasm"/>
    <property type="evidence" value="ECO:0007669"/>
    <property type="project" value="TreeGrafter"/>
</dbReference>
<evidence type="ECO:0000256" key="2">
    <source>
        <dbReference type="ARBA" id="ARBA00022741"/>
    </source>
</evidence>
<evidence type="ECO:0000256" key="1">
    <source>
        <dbReference type="ARBA" id="ARBA00005446"/>
    </source>
</evidence>
<proteinExistence type="inferred from homology"/>
<feature type="domain" description="Helicase ATP-binding" evidence="10">
    <location>
        <begin position="26"/>
        <end position="213"/>
    </location>
</feature>
<dbReference type="GO" id="GO:0000724">
    <property type="term" value="P:double-strand break repair via homologous recombination"/>
    <property type="evidence" value="ECO:0007669"/>
    <property type="project" value="TreeGrafter"/>
</dbReference>
<evidence type="ECO:0000256" key="5">
    <source>
        <dbReference type="ARBA" id="ARBA00023235"/>
    </source>
</evidence>
<protein>
    <recommendedName>
        <fullName evidence="8">DNA 3'-5' helicase</fullName>
        <ecNumber evidence="8">5.6.2.4</ecNumber>
    </recommendedName>
    <alternativeName>
        <fullName evidence="9">DNA 3'-5' helicase BLM</fullName>
    </alternativeName>
</protein>
<evidence type="ECO:0000313" key="12">
    <source>
        <dbReference type="EMBL" id="CAG2253326.1"/>
    </source>
</evidence>
<evidence type="ECO:0000259" key="10">
    <source>
        <dbReference type="PROSITE" id="PS51192"/>
    </source>
</evidence>
<dbReference type="PROSITE" id="PS51192">
    <property type="entry name" value="HELICASE_ATP_BIND_1"/>
    <property type="match status" value="1"/>
</dbReference>
<organism evidence="12 13">
    <name type="scientific">Mytilus edulis</name>
    <name type="common">Blue mussel</name>
    <dbReference type="NCBI Taxonomy" id="6550"/>
    <lineage>
        <taxon>Eukaryota</taxon>
        <taxon>Metazoa</taxon>
        <taxon>Spiralia</taxon>
        <taxon>Lophotrochozoa</taxon>
        <taxon>Mollusca</taxon>
        <taxon>Bivalvia</taxon>
        <taxon>Autobranchia</taxon>
        <taxon>Pteriomorphia</taxon>
        <taxon>Mytilida</taxon>
        <taxon>Mytiloidea</taxon>
        <taxon>Mytilidae</taxon>
        <taxon>Mytilinae</taxon>
        <taxon>Mytilus</taxon>
    </lineage>
</organism>
<name>A0A8S3VEL5_MYTED</name>
<keyword evidence="2" id="KW-0547">Nucleotide-binding</keyword>
<dbReference type="OrthoDB" id="6088661at2759"/>
<dbReference type="SMART" id="SM00487">
    <property type="entry name" value="DEXDc"/>
    <property type="match status" value="1"/>
</dbReference>
<dbReference type="GO" id="GO:0043138">
    <property type="term" value="F:3'-5' DNA helicase activity"/>
    <property type="evidence" value="ECO:0007669"/>
    <property type="project" value="UniProtKB-EC"/>
</dbReference>
<evidence type="ECO:0000256" key="3">
    <source>
        <dbReference type="ARBA" id="ARBA00022840"/>
    </source>
</evidence>
<dbReference type="SUPFAM" id="SSF52540">
    <property type="entry name" value="P-loop containing nucleoside triphosphate hydrolases"/>
    <property type="match status" value="1"/>
</dbReference>
<dbReference type="Pfam" id="PF00271">
    <property type="entry name" value="Helicase_C"/>
    <property type="match status" value="1"/>
</dbReference>
<dbReference type="Gene3D" id="3.40.50.300">
    <property type="entry name" value="P-loop containing nucleotide triphosphate hydrolases"/>
    <property type="match status" value="2"/>
</dbReference>
<reference evidence="12" key="1">
    <citation type="submission" date="2021-03" db="EMBL/GenBank/DDBJ databases">
        <authorList>
            <person name="Bekaert M."/>
        </authorList>
    </citation>
    <scope>NUCLEOTIDE SEQUENCE</scope>
</reference>
<comment type="catalytic activity">
    <reaction evidence="7">
        <text>Couples ATP hydrolysis with the unwinding of duplex DNA by translocating in the 3'-5' direction.</text>
        <dbReference type="EC" id="5.6.2.4"/>
    </reaction>
</comment>
<evidence type="ECO:0000313" key="13">
    <source>
        <dbReference type="Proteomes" id="UP000683360"/>
    </source>
</evidence>